<evidence type="ECO:0000256" key="6">
    <source>
        <dbReference type="ARBA" id="ARBA00022692"/>
    </source>
</evidence>
<keyword evidence="5" id="KW-0997">Cell inner membrane</keyword>
<protein>
    <recommendedName>
        <fullName evidence="10">TonB C-terminal domain-containing protein</fullName>
    </recommendedName>
</protein>
<evidence type="ECO:0000256" key="1">
    <source>
        <dbReference type="ARBA" id="ARBA00004383"/>
    </source>
</evidence>
<comment type="subcellular location">
    <subcellularLocation>
        <location evidence="1">Cell inner membrane</location>
        <topology evidence="1">Single-pass membrane protein</topology>
        <orientation evidence="1">Periplasmic side</orientation>
    </subcellularLocation>
</comment>
<sequence>MKNILIILITVFSITQIFSQKVCVAKKETVVDVHALALNKCKIHKAVKTTKKITSPTKRYLKKRVYLNKVVHLASNLEKNSLATIKTSNKIDTDLLLVLKEASAKEYIAFDVVENIPLFASCNQSSLDKMECFNNQMEKHIIDNFEYPREALKKGVEANLEVRFVIDKHGKVNNIKIKSDNKEDNKNNDILKKEAMRIVLLLPKFTPGKQKGVTVPVLYKFPMNFTLN</sequence>
<dbReference type="NCBIfam" id="TIGR01352">
    <property type="entry name" value="tonB_Cterm"/>
    <property type="match status" value="1"/>
</dbReference>
<evidence type="ECO:0000256" key="4">
    <source>
        <dbReference type="ARBA" id="ARBA00022475"/>
    </source>
</evidence>
<keyword evidence="3" id="KW-0813">Transport</keyword>
<dbReference type="EMBL" id="OENF01000039">
    <property type="protein sequence ID" value="SOS75557.1"/>
    <property type="molecule type" value="Genomic_DNA"/>
</dbReference>
<evidence type="ECO:0000256" key="8">
    <source>
        <dbReference type="ARBA" id="ARBA00022989"/>
    </source>
</evidence>
<dbReference type="OrthoDB" id="1522859at2"/>
<dbReference type="RefSeq" id="WP_101918178.1">
    <property type="nucleotide sequence ID" value="NZ_OENF01000039.1"/>
</dbReference>
<dbReference type="GO" id="GO:0015031">
    <property type="term" value="P:protein transport"/>
    <property type="evidence" value="ECO:0007669"/>
    <property type="project" value="UniProtKB-KW"/>
</dbReference>
<proteinExistence type="inferred from homology"/>
<dbReference type="GO" id="GO:0098797">
    <property type="term" value="C:plasma membrane protein complex"/>
    <property type="evidence" value="ECO:0007669"/>
    <property type="project" value="TreeGrafter"/>
</dbReference>
<gene>
    <name evidence="11" type="ORF">TNO020_440344</name>
</gene>
<keyword evidence="6" id="KW-0812">Transmembrane</keyword>
<dbReference type="Gene3D" id="3.30.1150.10">
    <property type="match status" value="1"/>
</dbReference>
<reference evidence="12" key="1">
    <citation type="submission" date="2017-11" db="EMBL/GenBank/DDBJ databases">
        <authorList>
            <person name="Duchaud E."/>
        </authorList>
    </citation>
    <scope>NUCLEOTIDE SEQUENCE [LARGE SCALE GENOMIC DNA]</scope>
    <source>
        <strain evidence="12">Tenacibaculum sp. TNO020</strain>
    </source>
</reference>
<dbReference type="InterPro" id="IPR051045">
    <property type="entry name" value="TonB-dependent_transducer"/>
</dbReference>
<feature type="domain" description="TonB C-terminal" evidence="10">
    <location>
        <begin position="132"/>
        <end position="228"/>
    </location>
</feature>
<dbReference type="Pfam" id="PF03544">
    <property type="entry name" value="TonB_C"/>
    <property type="match status" value="1"/>
</dbReference>
<evidence type="ECO:0000259" key="10">
    <source>
        <dbReference type="PROSITE" id="PS52015"/>
    </source>
</evidence>
<dbReference type="InterPro" id="IPR006260">
    <property type="entry name" value="TonB/TolA_C"/>
</dbReference>
<keyword evidence="9" id="KW-0472">Membrane</keyword>
<dbReference type="GO" id="GO:0055085">
    <property type="term" value="P:transmembrane transport"/>
    <property type="evidence" value="ECO:0007669"/>
    <property type="project" value="InterPro"/>
</dbReference>
<dbReference type="SUPFAM" id="SSF74653">
    <property type="entry name" value="TolA/TonB C-terminal domain"/>
    <property type="match status" value="1"/>
</dbReference>
<dbReference type="Proteomes" id="UP000234211">
    <property type="component" value="Unassembled WGS sequence"/>
</dbReference>
<dbReference type="AlphaFoldDB" id="A0A2H1YKR3"/>
<keyword evidence="12" id="KW-1185">Reference proteome</keyword>
<comment type="similarity">
    <text evidence="2">Belongs to the TonB family.</text>
</comment>
<evidence type="ECO:0000256" key="3">
    <source>
        <dbReference type="ARBA" id="ARBA00022448"/>
    </source>
</evidence>
<evidence type="ECO:0000256" key="5">
    <source>
        <dbReference type="ARBA" id="ARBA00022519"/>
    </source>
</evidence>
<dbReference type="PANTHER" id="PTHR33446">
    <property type="entry name" value="PROTEIN TONB-RELATED"/>
    <property type="match status" value="1"/>
</dbReference>
<keyword evidence="4" id="KW-1003">Cell membrane</keyword>
<dbReference type="InterPro" id="IPR037682">
    <property type="entry name" value="TonB_C"/>
</dbReference>
<evidence type="ECO:0000256" key="9">
    <source>
        <dbReference type="ARBA" id="ARBA00023136"/>
    </source>
</evidence>
<name>A0A2H1YKR3_9FLAO</name>
<accession>A0A2H1YKR3</accession>
<evidence type="ECO:0000256" key="7">
    <source>
        <dbReference type="ARBA" id="ARBA00022927"/>
    </source>
</evidence>
<keyword evidence="8" id="KW-1133">Transmembrane helix</keyword>
<evidence type="ECO:0000313" key="11">
    <source>
        <dbReference type="EMBL" id="SOS75557.1"/>
    </source>
</evidence>
<dbReference type="PANTHER" id="PTHR33446:SF2">
    <property type="entry name" value="PROTEIN TONB"/>
    <property type="match status" value="1"/>
</dbReference>
<organism evidence="11 12">
    <name type="scientific">Tenacibaculum piscium</name>
    <dbReference type="NCBI Taxonomy" id="1458515"/>
    <lineage>
        <taxon>Bacteria</taxon>
        <taxon>Pseudomonadati</taxon>
        <taxon>Bacteroidota</taxon>
        <taxon>Flavobacteriia</taxon>
        <taxon>Flavobacteriales</taxon>
        <taxon>Flavobacteriaceae</taxon>
        <taxon>Tenacibaculum</taxon>
    </lineage>
</organism>
<dbReference type="GO" id="GO:0031992">
    <property type="term" value="F:energy transducer activity"/>
    <property type="evidence" value="ECO:0007669"/>
    <property type="project" value="TreeGrafter"/>
</dbReference>
<keyword evidence="7" id="KW-0653">Protein transport</keyword>
<evidence type="ECO:0000313" key="12">
    <source>
        <dbReference type="Proteomes" id="UP000234211"/>
    </source>
</evidence>
<evidence type="ECO:0000256" key="2">
    <source>
        <dbReference type="ARBA" id="ARBA00006555"/>
    </source>
</evidence>
<dbReference type="PROSITE" id="PS52015">
    <property type="entry name" value="TONB_CTD"/>
    <property type="match status" value="1"/>
</dbReference>